<accession>A0A2N0B9M3</accession>
<reference evidence="4 6" key="2">
    <citation type="journal article" date="2018" name="Microb. Genom.">
        <title>Deciphering the unexplored Leptospira diversity from soils uncovers genomic evolution to virulence.</title>
        <authorList>
            <person name="Thibeaux R."/>
            <person name="Iraola G."/>
            <person name="Ferres I."/>
            <person name="Bierque E."/>
            <person name="Girault D."/>
            <person name="Soupe-Gilbert M.E."/>
            <person name="Picardeau M."/>
            <person name="Goarant C."/>
        </authorList>
    </citation>
    <scope>NUCLEOTIDE SEQUENCE [LARGE SCALE GENOMIC DNA]</scope>
    <source>
        <strain evidence="4 6">ATI7-C-A5</strain>
    </source>
</reference>
<feature type="compositionally biased region" description="Polar residues" evidence="1">
    <location>
        <begin position="379"/>
        <end position="390"/>
    </location>
</feature>
<dbReference type="PANTHER" id="PTHR30273">
    <property type="entry name" value="PERIPLASMIC SIGNAL SENSOR AND SIGMA FACTOR ACTIVATOR FECR-RELATED"/>
    <property type="match status" value="1"/>
</dbReference>
<dbReference type="Proteomes" id="UP000232122">
    <property type="component" value="Unassembled WGS sequence"/>
</dbReference>
<comment type="caution">
    <text evidence="5">The sequence shown here is derived from an EMBL/GenBank/DDBJ whole genome shotgun (WGS) entry which is preliminary data.</text>
</comment>
<dbReference type="EMBL" id="NPEF02000015">
    <property type="protein sequence ID" value="MDV6236636.1"/>
    <property type="molecule type" value="Genomic_DNA"/>
</dbReference>
<feature type="transmembrane region" description="Helical" evidence="2">
    <location>
        <begin position="84"/>
        <end position="103"/>
    </location>
</feature>
<dbReference type="EMBL" id="NPEF01000075">
    <property type="protein sequence ID" value="PJZ93213.1"/>
    <property type="molecule type" value="Genomic_DNA"/>
</dbReference>
<evidence type="ECO:0000313" key="5">
    <source>
        <dbReference type="EMBL" id="PJZ93213.1"/>
    </source>
</evidence>
<reference evidence="5" key="1">
    <citation type="submission" date="2017-07" db="EMBL/GenBank/DDBJ databases">
        <title>Leptospira spp. isolated from tropical soils.</title>
        <authorList>
            <person name="Thibeaux R."/>
            <person name="Iraola G."/>
            <person name="Ferres I."/>
            <person name="Bierque E."/>
            <person name="Girault D."/>
            <person name="Soupe-Gilbert M.-E."/>
            <person name="Picardeau M."/>
            <person name="Goarant C."/>
        </authorList>
    </citation>
    <scope>NUCLEOTIDE SEQUENCE [LARGE SCALE GENOMIC DNA]</scope>
    <source>
        <strain evidence="5">ATI7-C-A5</strain>
    </source>
</reference>
<keyword evidence="2" id="KW-0472">Membrane</keyword>
<protein>
    <submittedName>
        <fullName evidence="4">FecR domain-containing protein</fullName>
    </submittedName>
</protein>
<feature type="region of interest" description="Disordered" evidence="1">
    <location>
        <begin position="321"/>
        <end position="411"/>
    </location>
</feature>
<organism evidence="5">
    <name type="scientific">Leptospira ellisii</name>
    <dbReference type="NCBI Taxonomy" id="2023197"/>
    <lineage>
        <taxon>Bacteria</taxon>
        <taxon>Pseudomonadati</taxon>
        <taxon>Spirochaetota</taxon>
        <taxon>Spirochaetia</taxon>
        <taxon>Leptospirales</taxon>
        <taxon>Leptospiraceae</taxon>
        <taxon>Leptospira</taxon>
    </lineage>
</organism>
<dbReference type="Pfam" id="PF04773">
    <property type="entry name" value="FecR"/>
    <property type="match status" value="1"/>
</dbReference>
<keyword evidence="2" id="KW-0812">Transmembrane</keyword>
<dbReference type="GO" id="GO:0016989">
    <property type="term" value="F:sigma factor antagonist activity"/>
    <property type="evidence" value="ECO:0007669"/>
    <property type="project" value="TreeGrafter"/>
</dbReference>
<evidence type="ECO:0000259" key="3">
    <source>
        <dbReference type="Pfam" id="PF04773"/>
    </source>
</evidence>
<evidence type="ECO:0000313" key="6">
    <source>
        <dbReference type="Proteomes" id="UP000232122"/>
    </source>
</evidence>
<dbReference type="PANTHER" id="PTHR30273:SF2">
    <property type="entry name" value="PROTEIN FECR"/>
    <property type="match status" value="1"/>
</dbReference>
<feature type="region of interest" description="Disordered" evidence="1">
    <location>
        <begin position="53"/>
        <end position="74"/>
    </location>
</feature>
<feature type="compositionally biased region" description="Basic and acidic residues" evidence="1">
    <location>
        <begin position="321"/>
        <end position="352"/>
    </location>
</feature>
<gene>
    <name evidence="4" type="ORF">CH379_013480</name>
    <name evidence="5" type="ORF">CH379_09025</name>
</gene>
<dbReference type="RefSeq" id="WP_100764980.1">
    <property type="nucleotide sequence ID" value="NZ_NPEF02000015.1"/>
</dbReference>
<dbReference type="InterPro" id="IPR006860">
    <property type="entry name" value="FecR"/>
</dbReference>
<name>A0A2N0B9M3_9LEPT</name>
<dbReference type="AlphaFoldDB" id="A0A2N0B9M3"/>
<evidence type="ECO:0000256" key="2">
    <source>
        <dbReference type="SAM" id="Phobius"/>
    </source>
</evidence>
<dbReference type="InterPro" id="IPR012373">
    <property type="entry name" value="Ferrdict_sens_TM"/>
</dbReference>
<evidence type="ECO:0000256" key="1">
    <source>
        <dbReference type="SAM" id="MobiDB-lite"/>
    </source>
</evidence>
<keyword evidence="6" id="KW-1185">Reference proteome</keyword>
<keyword evidence="2" id="KW-1133">Transmembrane helix</keyword>
<reference evidence="4" key="3">
    <citation type="submission" date="2023-10" db="EMBL/GenBank/DDBJ databases">
        <authorList>
            <person name="Picardeau M."/>
            <person name="Thibeaux R."/>
        </authorList>
    </citation>
    <scope>NUCLEOTIDE SEQUENCE</scope>
    <source>
        <strain evidence="4">ATI7-C-A5</strain>
    </source>
</reference>
<proteinExistence type="predicted"/>
<feature type="domain" description="FecR protein" evidence="3">
    <location>
        <begin position="152"/>
        <end position="232"/>
    </location>
</feature>
<feature type="compositionally biased region" description="Low complexity" evidence="1">
    <location>
        <begin position="60"/>
        <end position="71"/>
    </location>
</feature>
<dbReference type="OrthoDB" id="345441at2"/>
<sequence length="443" mass="50040">MNNKDLQEEFEELMGPYLYGESSPEETERLLEITESEPELKRRYENYVRMQSGLKSHPQSLSRNLSSSSETSETRLENRFRKPVYGFLALAASLLIVFGVYRYNSGGIDRPEKALVHTLGNCDFQSLRSGSVSVGGNEFCDWGYHSRNRSIRFRIYENSEVKILSLPESETDAGSLSVFLTKGRILLKESPNSQNKTSLYAEGRKIQLLGTKILLENIGGKFSLSVWEGSVKVRSGADYLLPFLLEKNSFEKMLNDIDPNDARLFRETAFETVLSGSKMEGASGENFSETLPPLSSVLKDSELSIRTIERLKTIGKKLQKDSASLRKRELDPAESEFLEKESEHLGGEREVRIPSNWPSEIRKKTNAPVDGSKKKSETDSQSADSNTNPSEKTEPIRLGNKTVRLKDGTELNGNLIQYENRYIIESQGKKRTLRSEEVESISF</sequence>
<evidence type="ECO:0000313" key="4">
    <source>
        <dbReference type="EMBL" id="MDV6236636.1"/>
    </source>
</evidence>